<comment type="similarity">
    <text evidence="2">Belongs to the Tom20 family.</text>
</comment>
<evidence type="ECO:0000256" key="4">
    <source>
        <dbReference type="ARBA" id="ARBA00022692"/>
    </source>
</evidence>
<dbReference type="Proteomes" id="UP000313359">
    <property type="component" value="Unassembled WGS sequence"/>
</dbReference>
<keyword evidence="9" id="KW-0472">Membrane</keyword>
<evidence type="ECO:0000256" key="10">
    <source>
        <dbReference type="SAM" id="MobiDB-lite"/>
    </source>
</evidence>
<evidence type="ECO:0000256" key="9">
    <source>
        <dbReference type="ARBA" id="ARBA00023136"/>
    </source>
</evidence>
<evidence type="ECO:0000256" key="5">
    <source>
        <dbReference type="ARBA" id="ARBA00022787"/>
    </source>
</evidence>
<evidence type="ECO:0000256" key="8">
    <source>
        <dbReference type="ARBA" id="ARBA00023128"/>
    </source>
</evidence>
<keyword evidence="8" id="KW-0496">Mitochondrion</keyword>
<dbReference type="PRINTS" id="PR00351">
    <property type="entry name" value="OM20RECEPTOR"/>
</dbReference>
<feature type="region of interest" description="Disordered" evidence="10">
    <location>
        <begin position="406"/>
        <end position="437"/>
    </location>
</feature>
<dbReference type="CDD" id="cd20071">
    <property type="entry name" value="SET_SMYD"/>
    <property type="match status" value="1"/>
</dbReference>
<dbReference type="Pfam" id="PF02064">
    <property type="entry name" value="MAS20"/>
    <property type="match status" value="1"/>
</dbReference>
<dbReference type="InterPro" id="IPR046341">
    <property type="entry name" value="SET_dom_sf"/>
</dbReference>
<dbReference type="GO" id="GO:0005742">
    <property type="term" value="C:mitochondrial outer membrane translocase complex"/>
    <property type="evidence" value="ECO:0007669"/>
    <property type="project" value="InterPro"/>
</dbReference>
<dbReference type="PANTHER" id="PTHR12430:SF0">
    <property type="entry name" value="TRANSLOCASE OF OUTER MITOCHONDRIAL MEMBRANE 20"/>
    <property type="match status" value="1"/>
</dbReference>
<dbReference type="STRING" id="1328759.A0A5C2STM5"/>
<dbReference type="Gene3D" id="6.10.140.2220">
    <property type="match status" value="1"/>
</dbReference>
<evidence type="ECO:0000256" key="6">
    <source>
        <dbReference type="ARBA" id="ARBA00022927"/>
    </source>
</evidence>
<dbReference type="InterPro" id="IPR002056">
    <property type="entry name" value="MAS20"/>
</dbReference>
<feature type="domain" description="SET" evidence="11">
    <location>
        <begin position="158"/>
        <end position="485"/>
    </location>
</feature>
<dbReference type="Pfam" id="PF00856">
    <property type="entry name" value="SET"/>
    <property type="match status" value="1"/>
</dbReference>
<name>A0A5C2STM5_9APHY</name>
<feature type="compositionally biased region" description="Basic and acidic residues" evidence="10">
    <location>
        <begin position="410"/>
        <end position="428"/>
    </location>
</feature>
<evidence type="ECO:0000256" key="3">
    <source>
        <dbReference type="ARBA" id="ARBA00022448"/>
    </source>
</evidence>
<reference evidence="12" key="1">
    <citation type="journal article" date="2018" name="Genome Biol. Evol.">
        <title>Genomics and development of Lentinus tigrinus, a white-rot wood-decaying mushroom with dimorphic fruiting bodies.</title>
        <authorList>
            <person name="Wu B."/>
            <person name="Xu Z."/>
            <person name="Knudson A."/>
            <person name="Carlson A."/>
            <person name="Chen N."/>
            <person name="Kovaka S."/>
            <person name="LaButti K."/>
            <person name="Lipzen A."/>
            <person name="Pennachio C."/>
            <person name="Riley R."/>
            <person name="Schakwitz W."/>
            <person name="Umezawa K."/>
            <person name="Ohm R.A."/>
            <person name="Grigoriev I.V."/>
            <person name="Nagy L.G."/>
            <person name="Gibbons J."/>
            <person name="Hibbett D."/>
        </authorList>
    </citation>
    <scope>NUCLEOTIDE SEQUENCE [LARGE SCALE GENOMIC DNA]</scope>
    <source>
        <strain evidence="12">ALCF2SS1-6</strain>
    </source>
</reference>
<dbReference type="Gene3D" id="2.170.270.10">
    <property type="entry name" value="SET domain"/>
    <property type="match status" value="1"/>
</dbReference>
<dbReference type="GO" id="GO:0008320">
    <property type="term" value="F:protein transmembrane transporter activity"/>
    <property type="evidence" value="ECO:0007669"/>
    <property type="project" value="TreeGrafter"/>
</dbReference>
<protein>
    <submittedName>
        <fullName evidence="12">MAS20-domain-containing protein</fullName>
    </submittedName>
</protein>
<dbReference type="Gene3D" id="1.20.960.10">
    <property type="entry name" value="Mitochondrial outer membrane translocase complex, subunit Tom20 domain"/>
    <property type="match status" value="1"/>
</dbReference>
<dbReference type="OrthoDB" id="2154253at2759"/>
<keyword evidence="5" id="KW-1000">Mitochondrion outer membrane</keyword>
<keyword evidence="7" id="KW-1133">Transmembrane helix</keyword>
<dbReference type="InterPro" id="IPR023392">
    <property type="entry name" value="Tom20_dom_sf"/>
</dbReference>
<feature type="region of interest" description="Disordered" evidence="10">
    <location>
        <begin position="535"/>
        <end position="558"/>
    </location>
</feature>
<evidence type="ECO:0000313" key="13">
    <source>
        <dbReference type="Proteomes" id="UP000313359"/>
    </source>
</evidence>
<evidence type="ECO:0000256" key="2">
    <source>
        <dbReference type="ARBA" id="ARBA00005792"/>
    </source>
</evidence>
<comment type="subcellular location">
    <subcellularLocation>
        <location evidence="1">Mitochondrion outer membrane</location>
        <topology evidence="1">Single-pass membrane protein</topology>
    </subcellularLocation>
</comment>
<evidence type="ECO:0000256" key="7">
    <source>
        <dbReference type="ARBA" id="ARBA00022989"/>
    </source>
</evidence>
<evidence type="ECO:0000313" key="12">
    <source>
        <dbReference type="EMBL" id="RPD66738.1"/>
    </source>
</evidence>
<dbReference type="SUPFAM" id="SSF47157">
    <property type="entry name" value="Mitochondrial import receptor subunit Tom20"/>
    <property type="match status" value="1"/>
</dbReference>
<dbReference type="GO" id="GO:0006605">
    <property type="term" value="P:protein targeting"/>
    <property type="evidence" value="ECO:0007669"/>
    <property type="project" value="InterPro"/>
</dbReference>
<dbReference type="GO" id="GO:0006886">
    <property type="term" value="P:intracellular protein transport"/>
    <property type="evidence" value="ECO:0007669"/>
    <property type="project" value="InterPro"/>
</dbReference>
<gene>
    <name evidence="12" type="ORF">L227DRAFT_568957</name>
</gene>
<dbReference type="EMBL" id="ML122250">
    <property type="protein sequence ID" value="RPD66738.1"/>
    <property type="molecule type" value="Genomic_DNA"/>
</dbReference>
<accession>A0A5C2STM5</accession>
<dbReference type="GO" id="GO:0016031">
    <property type="term" value="P:tRNA import into mitochondrion"/>
    <property type="evidence" value="ECO:0007669"/>
    <property type="project" value="TreeGrafter"/>
</dbReference>
<sequence>MSSSRTTSVLTVAAVTVLGGLFAYAVYFDYKRRNDSDFRKKLRKDKKKVTKQSEQAKAANDAAAVVSAAEIKTALLKVREEEVPPTPDEKEAYFMMQVQVGDQLLQKGPNFLLPAAMAFFRALRVYPSPVEFIMMLQQTLPETVFKVFMEMVNADVASRVEGYYDYFPPKRMNVSVQHVGGQGNQATKKILIAQKDFAAGDVIYMESPVVVALDADLEGNGTHCSYCFKRVEEGSAIAPENDKLGSVFCSQECKDKAYYSWQNLYFALDPVLPPDLDMGMGAMTTDKRDAAQNVYLEWRKAKAKQANILGARFIGKQVALETQKMSKEKAGPLAREIEQMADGKDLYGISDHIERLRFVEGHVTDEEVKLLREVLGSALPGLEQSVQENNHAVLVGKMAYNAIGVCPNGGRDDKPASTERPEDQERTRTPHGTSRQVGSGVYFVSSYIAHSCDPSARPVFESNNELQLIANRDIKKGDEITIAWVDVTQHEGESTEEARRGRRVELARGWKFKCECERCVAEVVEDIEKEDAELGVQQDESKVENVMRHERVPDNGPD</sequence>
<evidence type="ECO:0000259" key="11">
    <source>
        <dbReference type="PROSITE" id="PS50280"/>
    </source>
</evidence>
<keyword evidence="6" id="KW-0653">Protein transport</keyword>
<dbReference type="Gene3D" id="1.10.220.160">
    <property type="match status" value="1"/>
</dbReference>
<dbReference type="PANTHER" id="PTHR12430">
    <property type="entry name" value="MITOCHONDRIAL IMPORT RECEPTOR SUBUNIT TOM20"/>
    <property type="match status" value="1"/>
</dbReference>
<feature type="compositionally biased region" description="Basic and acidic residues" evidence="10">
    <location>
        <begin position="539"/>
        <end position="558"/>
    </location>
</feature>
<dbReference type="InterPro" id="IPR001214">
    <property type="entry name" value="SET_dom"/>
</dbReference>
<dbReference type="AlphaFoldDB" id="A0A5C2STM5"/>
<dbReference type="PROSITE" id="PS50280">
    <property type="entry name" value="SET"/>
    <property type="match status" value="1"/>
</dbReference>
<keyword evidence="3" id="KW-0813">Transport</keyword>
<dbReference type="GO" id="GO:0030150">
    <property type="term" value="P:protein import into mitochondrial matrix"/>
    <property type="evidence" value="ECO:0007669"/>
    <property type="project" value="TreeGrafter"/>
</dbReference>
<dbReference type="GO" id="GO:0030943">
    <property type="term" value="F:mitochondrion targeting sequence binding"/>
    <property type="evidence" value="ECO:0007669"/>
    <property type="project" value="TreeGrafter"/>
</dbReference>
<keyword evidence="13" id="KW-1185">Reference proteome</keyword>
<keyword evidence="4" id="KW-0812">Transmembrane</keyword>
<organism evidence="12 13">
    <name type="scientific">Lentinus tigrinus ALCF2SS1-6</name>
    <dbReference type="NCBI Taxonomy" id="1328759"/>
    <lineage>
        <taxon>Eukaryota</taxon>
        <taxon>Fungi</taxon>
        <taxon>Dikarya</taxon>
        <taxon>Basidiomycota</taxon>
        <taxon>Agaricomycotina</taxon>
        <taxon>Agaricomycetes</taxon>
        <taxon>Polyporales</taxon>
        <taxon>Polyporaceae</taxon>
        <taxon>Lentinus</taxon>
    </lineage>
</organism>
<evidence type="ECO:0000256" key="1">
    <source>
        <dbReference type="ARBA" id="ARBA00004572"/>
    </source>
</evidence>
<dbReference type="SUPFAM" id="SSF82199">
    <property type="entry name" value="SET domain"/>
    <property type="match status" value="1"/>
</dbReference>
<proteinExistence type="inferred from homology"/>